<name>A0A8S4FGI3_PLUXY</name>
<protein>
    <submittedName>
        <fullName evidence="2">(diamondback moth) hypothetical protein</fullName>
    </submittedName>
</protein>
<comment type="caution">
    <text evidence="2">The sequence shown here is derived from an EMBL/GenBank/DDBJ whole genome shotgun (WGS) entry which is preliminary data.</text>
</comment>
<evidence type="ECO:0000313" key="3">
    <source>
        <dbReference type="Proteomes" id="UP000653454"/>
    </source>
</evidence>
<reference evidence="2" key="1">
    <citation type="submission" date="2020-11" db="EMBL/GenBank/DDBJ databases">
        <authorList>
            <person name="Whiteford S."/>
        </authorList>
    </citation>
    <scope>NUCLEOTIDE SEQUENCE</scope>
</reference>
<sequence>MDSKDDLKDICDKFAENFSNDIEQIKHACDDKWISRDNYVNKANVSMRWQPVSNRAVKRVISDMAAGKAPGSDLVRMADLKLMVDEAFDTLDTDTLLNAMEECGVGRPLNQWFREYLTARSYRVKVADTLSAEQRVRSGVPQGSGLPNTVLVKLPSGEMKKTTMKQGQVEVTRVKATTSGPPPKKPEQKTDKKEVGLLVLGM</sequence>
<keyword evidence="3" id="KW-1185">Reference proteome</keyword>
<dbReference type="EMBL" id="CAJHNJ030000033">
    <property type="protein sequence ID" value="CAG9126977.1"/>
    <property type="molecule type" value="Genomic_DNA"/>
</dbReference>
<proteinExistence type="predicted"/>
<evidence type="ECO:0000313" key="2">
    <source>
        <dbReference type="EMBL" id="CAG9126977.1"/>
    </source>
</evidence>
<feature type="region of interest" description="Disordered" evidence="1">
    <location>
        <begin position="173"/>
        <end position="195"/>
    </location>
</feature>
<evidence type="ECO:0000256" key="1">
    <source>
        <dbReference type="SAM" id="MobiDB-lite"/>
    </source>
</evidence>
<gene>
    <name evidence="2" type="ORF">PLXY2_LOCUS8776</name>
</gene>
<organism evidence="2 3">
    <name type="scientific">Plutella xylostella</name>
    <name type="common">Diamondback moth</name>
    <name type="synonym">Plutella maculipennis</name>
    <dbReference type="NCBI Taxonomy" id="51655"/>
    <lineage>
        <taxon>Eukaryota</taxon>
        <taxon>Metazoa</taxon>
        <taxon>Ecdysozoa</taxon>
        <taxon>Arthropoda</taxon>
        <taxon>Hexapoda</taxon>
        <taxon>Insecta</taxon>
        <taxon>Pterygota</taxon>
        <taxon>Neoptera</taxon>
        <taxon>Endopterygota</taxon>
        <taxon>Lepidoptera</taxon>
        <taxon>Glossata</taxon>
        <taxon>Ditrysia</taxon>
        <taxon>Yponomeutoidea</taxon>
        <taxon>Plutellidae</taxon>
        <taxon>Plutella</taxon>
    </lineage>
</organism>
<feature type="compositionally biased region" description="Basic and acidic residues" evidence="1">
    <location>
        <begin position="184"/>
        <end position="195"/>
    </location>
</feature>
<accession>A0A8S4FGI3</accession>
<dbReference type="Proteomes" id="UP000653454">
    <property type="component" value="Unassembled WGS sequence"/>
</dbReference>
<dbReference type="AlphaFoldDB" id="A0A8S4FGI3"/>
<dbReference type="PANTHER" id="PTHR33332">
    <property type="entry name" value="REVERSE TRANSCRIPTASE DOMAIN-CONTAINING PROTEIN"/>
    <property type="match status" value="1"/>
</dbReference>